<proteinExistence type="predicted"/>
<evidence type="ECO:0000313" key="2">
    <source>
        <dbReference type="EMBL" id="RVW74120.1"/>
    </source>
</evidence>
<dbReference type="InterPro" id="IPR054722">
    <property type="entry name" value="PolX-like_BBD"/>
</dbReference>
<dbReference type="Proteomes" id="UP000288805">
    <property type="component" value="Unassembled WGS sequence"/>
</dbReference>
<sequence>MEQLCNLLTKNQFASTSLMAQKGTFLTDFGGTTNQGEPWIIGFGASDHMIGCESMFYSYVPSPGNHKIRVADGSYSIVAGIGLDFREEDWQC</sequence>
<name>A0A438GPI9_VITVI</name>
<protein>
    <recommendedName>
        <fullName evidence="1">Retrovirus-related Pol polyprotein from transposon TNT 1-94-like beta-barrel domain-containing protein</fullName>
    </recommendedName>
</protein>
<feature type="domain" description="Retrovirus-related Pol polyprotein from transposon TNT 1-94-like beta-barrel" evidence="1">
    <location>
        <begin position="39"/>
        <end position="82"/>
    </location>
</feature>
<evidence type="ECO:0000259" key="1">
    <source>
        <dbReference type="Pfam" id="PF22936"/>
    </source>
</evidence>
<comment type="caution">
    <text evidence="2">The sequence shown here is derived from an EMBL/GenBank/DDBJ whole genome shotgun (WGS) entry which is preliminary data.</text>
</comment>
<dbReference type="Pfam" id="PF22936">
    <property type="entry name" value="Pol_BBD"/>
    <property type="match status" value="1"/>
</dbReference>
<reference evidence="2 3" key="1">
    <citation type="journal article" date="2018" name="PLoS Genet.">
        <title>Population sequencing reveals clonal diversity and ancestral inbreeding in the grapevine cultivar Chardonnay.</title>
        <authorList>
            <person name="Roach M.J."/>
            <person name="Johnson D.L."/>
            <person name="Bohlmann J."/>
            <person name="van Vuuren H.J."/>
            <person name="Jones S.J."/>
            <person name="Pretorius I.S."/>
            <person name="Schmidt S.A."/>
            <person name="Borneman A.R."/>
        </authorList>
    </citation>
    <scope>NUCLEOTIDE SEQUENCE [LARGE SCALE GENOMIC DNA]</scope>
    <source>
        <strain evidence="3">cv. Chardonnay</strain>
        <tissue evidence="2">Leaf</tissue>
    </source>
</reference>
<dbReference type="AlphaFoldDB" id="A0A438GPI9"/>
<dbReference type="EMBL" id="QGNW01000376">
    <property type="protein sequence ID" value="RVW74120.1"/>
    <property type="molecule type" value="Genomic_DNA"/>
</dbReference>
<gene>
    <name evidence="2" type="ORF">CK203_052217</name>
</gene>
<organism evidence="2 3">
    <name type="scientific">Vitis vinifera</name>
    <name type="common">Grape</name>
    <dbReference type="NCBI Taxonomy" id="29760"/>
    <lineage>
        <taxon>Eukaryota</taxon>
        <taxon>Viridiplantae</taxon>
        <taxon>Streptophyta</taxon>
        <taxon>Embryophyta</taxon>
        <taxon>Tracheophyta</taxon>
        <taxon>Spermatophyta</taxon>
        <taxon>Magnoliopsida</taxon>
        <taxon>eudicotyledons</taxon>
        <taxon>Gunneridae</taxon>
        <taxon>Pentapetalae</taxon>
        <taxon>rosids</taxon>
        <taxon>Vitales</taxon>
        <taxon>Vitaceae</taxon>
        <taxon>Viteae</taxon>
        <taxon>Vitis</taxon>
    </lineage>
</organism>
<accession>A0A438GPI9</accession>
<evidence type="ECO:0000313" key="3">
    <source>
        <dbReference type="Proteomes" id="UP000288805"/>
    </source>
</evidence>